<feature type="domain" description="UBC core" evidence="5">
    <location>
        <begin position="4"/>
        <end position="194"/>
    </location>
</feature>
<dbReference type="EMBL" id="ULHB01000001">
    <property type="protein sequence ID" value="SYW73740.1"/>
    <property type="molecule type" value="Genomic_DNA"/>
</dbReference>
<dbReference type="InterPro" id="IPR000608">
    <property type="entry name" value="UBC"/>
</dbReference>
<evidence type="ECO:0000256" key="4">
    <source>
        <dbReference type="RuleBase" id="RU362109"/>
    </source>
</evidence>
<reference evidence="6" key="1">
    <citation type="submission" date="2018-08" db="EMBL/GenBank/DDBJ databases">
        <authorList>
            <person name="Guldener U."/>
        </authorList>
    </citation>
    <scope>NUCLEOTIDE SEQUENCE</scope>
    <source>
        <strain evidence="6">UB2</strain>
    </source>
</reference>
<organism evidence="6 7">
    <name type="scientific">Ustilago bromivora</name>
    <dbReference type="NCBI Taxonomy" id="307758"/>
    <lineage>
        <taxon>Eukaryota</taxon>
        <taxon>Fungi</taxon>
        <taxon>Dikarya</taxon>
        <taxon>Basidiomycota</taxon>
        <taxon>Ustilaginomycotina</taxon>
        <taxon>Ustilaginomycetes</taxon>
        <taxon>Ustilaginales</taxon>
        <taxon>Ustilaginaceae</taxon>
        <taxon>Ustilago</taxon>
    </lineage>
</organism>
<dbReference type="CDD" id="cd23798">
    <property type="entry name" value="UBCc_UBE2I"/>
    <property type="match status" value="1"/>
</dbReference>
<keyword evidence="1" id="KW-0808">Transferase</keyword>
<dbReference type="PROSITE" id="PS00183">
    <property type="entry name" value="UBC_1"/>
    <property type="match status" value="1"/>
</dbReference>
<keyword evidence="6" id="KW-0436">Ligase</keyword>
<sequence>MAGICRNRLAEERKQWRKDHPFGFYARPAKASDGSLDLMNWEVGIPGKANASICPFPLSSRPRFKISLTHSPSPSTSLSHAPLRPEQTPWEGGLYKLRMIFPEEYPSKPPKCKFTPPLFHPNVFPSGTVCLSILDEDKGWKPAITIKQILLGIQDLLNDPNPHDPAQSEAFTMFQKDATAYERRVRQQAREMATAA</sequence>
<accession>A0A8H8TPN7</accession>
<keyword evidence="4" id="KW-0067">ATP-binding</keyword>
<evidence type="ECO:0000256" key="3">
    <source>
        <dbReference type="PROSITE-ProRule" id="PRU10133"/>
    </source>
</evidence>
<dbReference type="PANTHER" id="PTHR24067">
    <property type="entry name" value="UBIQUITIN-CONJUGATING ENZYME E2"/>
    <property type="match status" value="1"/>
</dbReference>
<comment type="caution">
    <text evidence="6">The sequence shown here is derived from an EMBL/GenBank/DDBJ whole genome shotgun (WGS) entry which is preliminary data.</text>
</comment>
<keyword evidence="7" id="KW-1185">Reference proteome</keyword>
<dbReference type="SUPFAM" id="SSF54495">
    <property type="entry name" value="UBC-like"/>
    <property type="match status" value="2"/>
</dbReference>
<proteinExistence type="inferred from homology"/>
<keyword evidence="2 4" id="KW-0833">Ubl conjugation pathway</keyword>
<protein>
    <submittedName>
        <fullName evidence="6">Probable ubiquitin--protein ligase hus5</fullName>
    </submittedName>
</protein>
<dbReference type="Proteomes" id="UP000658997">
    <property type="component" value="Unassembled WGS sequence"/>
</dbReference>
<dbReference type="PROSITE" id="PS50127">
    <property type="entry name" value="UBC_2"/>
    <property type="match status" value="1"/>
</dbReference>
<dbReference type="GO" id="GO:0005524">
    <property type="term" value="F:ATP binding"/>
    <property type="evidence" value="ECO:0007669"/>
    <property type="project" value="UniProtKB-UniRule"/>
</dbReference>
<keyword evidence="4" id="KW-0547">Nucleotide-binding</keyword>
<dbReference type="InterPro" id="IPR050113">
    <property type="entry name" value="Ub_conjugating_enzyme"/>
</dbReference>
<comment type="similarity">
    <text evidence="4">Belongs to the ubiquitin-conjugating enzyme family.</text>
</comment>
<dbReference type="SMART" id="SM00212">
    <property type="entry name" value="UBCc"/>
    <property type="match status" value="1"/>
</dbReference>
<evidence type="ECO:0000256" key="2">
    <source>
        <dbReference type="ARBA" id="ARBA00022786"/>
    </source>
</evidence>
<gene>
    <name evidence="6" type="ORF">UBRO2_00015</name>
</gene>
<evidence type="ECO:0000259" key="5">
    <source>
        <dbReference type="PROSITE" id="PS50127"/>
    </source>
</evidence>
<dbReference type="GO" id="GO:0016740">
    <property type="term" value="F:transferase activity"/>
    <property type="evidence" value="ECO:0007669"/>
    <property type="project" value="UniProtKB-KW"/>
</dbReference>
<dbReference type="InterPro" id="IPR023313">
    <property type="entry name" value="UBQ-conjugating_AS"/>
</dbReference>
<evidence type="ECO:0000313" key="6">
    <source>
        <dbReference type="EMBL" id="SYW73740.1"/>
    </source>
</evidence>
<dbReference type="Pfam" id="PF00179">
    <property type="entry name" value="UQ_con"/>
    <property type="match status" value="1"/>
</dbReference>
<evidence type="ECO:0000256" key="1">
    <source>
        <dbReference type="ARBA" id="ARBA00022679"/>
    </source>
</evidence>
<feature type="active site" description="Glycyl thioester intermediate" evidence="3">
    <location>
        <position position="130"/>
    </location>
</feature>
<dbReference type="Gene3D" id="3.10.110.10">
    <property type="entry name" value="Ubiquitin Conjugating Enzyme"/>
    <property type="match status" value="1"/>
</dbReference>
<dbReference type="AlphaFoldDB" id="A0A8H8TPN7"/>
<name>A0A8H8TPN7_9BASI</name>
<dbReference type="GO" id="GO:0016874">
    <property type="term" value="F:ligase activity"/>
    <property type="evidence" value="ECO:0007669"/>
    <property type="project" value="UniProtKB-KW"/>
</dbReference>
<evidence type="ECO:0000313" key="7">
    <source>
        <dbReference type="Proteomes" id="UP000658997"/>
    </source>
</evidence>
<dbReference type="InterPro" id="IPR016135">
    <property type="entry name" value="UBQ-conjugating_enzyme/RWD"/>
</dbReference>